<reference evidence="2" key="1">
    <citation type="submission" date="2022-03" db="EMBL/GenBank/DDBJ databases">
        <title>Draft genome sequence of Aduncisulcus paluster, a free-living microaerophilic Fornicata.</title>
        <authorList>
            <person name="Yuyama I."/>
            <person name="Kume K."/>
            <person name="Tamura T."/>
            <person name="Inagaki Y."/>
            <person name="Hashimoto T."/>
        </authorList>
    </citation>
    <scope>NUCLEOTIDE SEQUENCE</scope>
    <source>
        <strain evidence="2">NY0171</strain>
    </source>
</reference>
<gene>
    <name evidence="2" type="ORF">ADUPG1_009044</name>
</gene>
<dbReference type="EMBL" id="BQXS01011112">
    <property type="protein sequence ID" value="GKT35999.1"/>
    <property type="molecule type" value="Genomic_DNA"/>
</dbReference>
<name>A0ABQ5KX24_9EUKA</name>
<proteinExistence type="predicted"/>
<keyword evidence="3" id="KW-1185">Reference proteome</keyword>
<evidence type="ECO:0000256" key="1">
    <source>
        <dbReference type="SAM" id="MobiDB-lite"/>
    </source>
</evidence>
<dbReference type="Proteomes" id="UP001057375">
    <property type="component" value="Unassembled WGS sequence"/>
</dbReference>
<feature type="compositionally biased region" description="Low complexity" evidence="1">
    <location>
        <begin position="124"/>
        <end position="141"/>
    </location>
</feature>
<protein>
    <submittedName>
        <fullName evidence="2">Uncharacterized protein</fullName>
    </submittedName>
</protein>
<sequence length="141" mass="15878">MTHPDVTSIPSSKEYNRRLRSVLHDLTHDKVSHPQLTDSEIFCSLETIEGGKYNAVYQVFLAVFDGLLNPDRLKRMTIHQARSLTNDIKYLLPRLGEGWECPSIEEYIARQLEEYDGCTGTIHSSSSSSNSISSSSSSRVK</sequence>
<accession>A0ABQ5KX24</accession>
<feature type="region of interest" description="Disordered" evidence="1">
    <location>
        <begin position="122"/>
        <end position="141"/>
    </location>
</feature>
<comment type="caution">
    <text evidence="2">The sequence shown here is derived from an EMBL/GenBank/DDBJ whole genome shotgun (WGS) entry which is preliminary data.</text>
</comment>
<organism evidence="2 3">
    <name type="scientific">Aduncisulcus paluster</name>
    <dbReference type="NCBI Taxonomy" id="2918883"/>
    <lineage>
        <taxon>Eukaryota</taxon>
        <taxon>Metamonada</taxon>
        <taxon>Carpediemonas-like organisms</taxon>
        <taxon>Aduncisulcus</taxon>
    </lineage>
</organism>
<evidence type="ECO:0000313" key="2">
    <source>
        <dbReference type="EMBL" id="GKT35999.1"/>
    </source>
</evidence>
<evidence type="ECO:0000313" key="3">
    <source>
        <dbReference type="Proteomes" id="UP001057375"/>
    </source>
</evidence>